<feature type="transmembrane region" description="Helical" evidence="1">
    <location>
        <begin position="75"/>
        <end position="97"/>
    </location>
</feature>
<dbReference type="Proteomes" id="UP001139366">
    <property type="component" value="Unassembled WGS sequence"/>
</dbReference>
<dbReference type="RefSeq" id="WP_223711470.1">
    <property type="nucleotide sequence ID" value="NZ_JAINUY010000012.1"/>
</dbReference>
<name>A0A9X1HEE3_9FLAO</name>
<sequence>MKKALTPILLLMASIGFAQKSGGLASGLSAATGELQSIVEPITTFLYVIAAIIGVFGAIRVYSKHQNGDQDTNKAMGQWGFAFVFLIAAGFIIKATFSV</sequence>
<keyword evidence="1" id="KW-1133">Transmembrane helix</keyword>
<accession>A0A9X1HEE3</accession>
<organism evidence="3 4">
    <name type="scientific">Flavobacterium potami</name>
    <dbReference type="NCBI Taxonomy" id="2872310"/>
    <lineage>
        <taxon>Bacteria</taxon>
        <taxon>Pseudomonadati</taxon>
        <taxon>Bacteroidota</taxon>
        <taxon>Flavobacteriia</taxon>
        <taxon>Flavobacteriales</taxon>
        <taxon>Flavobacteriaceae</taxon>
        <taxon>Flavobacterium</taxon>
    </lineage>
</organism>
<evidence type="ECO:0000256" key="2">
    <source>
        <dbReference type="SAM" id="SignalP"/>
    </source>
</evidence>
<evidence type="ECO:0000313" key="3">
    <source>
        <dbReference type="EMBL" id="MBZ4037788.1"/>
    </source>
</evidence>
<dbReference type="AlphaFoldDB" id="A0A9X1HEE3"/>
<protein>
    <submittedName>
        <fullName evidence="3">DUF4134 domain-containing protein</fullName>
    </submittedName>
</protein>
<evidence type="ECO:0000313" key="4">
    <source>
        <dbReference type="Proteomes" id="UP001139366"/>
    </source>
</evidence>
<dbReference type="InterPro" id="IPR025408">
    <property type="entry name" value="DUF4134"/>
</dbReference>
<feature type="transmembrane region" description="Helical" evidence="1">
    <location>
        <begin position="42"/>
        <end position="63"/>
    </location>
</feature>
<feature type="signal peptide" evidence="2">
    <location>
        <begin position="1"/>
        <end position="18"/>
    </location>
</feature>
<evidence type="ECO:0000256" key="1">
    <source>
        <dbReference type="SAM" id="Phobius"/>
    </source>
</evidence>
<feature type="chain" id="PRO_5040943535" evidence="2">
    <location>
        <begin position="19"/>
        <end position="99"/>
    </location>
</feature>
<gene>
    <name evidence="3" type="ORF">K6T82_23730</name>
</gene>
<keyword evidence="4" id="KW-1185">Reference proteome</keyword>
<proteinExistence type="predicted"/>
<reference evidence="3 4" key="1">
    <citation type="journal article" date="2023" name="Antonie Van Leeuwenhoek">
        <title>Flavobacterium potami sp. nov., a multi-metal resistance genes harbouring bacterium isolated from shallow river silt.</title>
        <authorList>
            <person name="Li S."/>
            <person name="Mao S."/>
            <person name="Mu W."/>
            <person name="Guo B."/>
            <person name="Li C."/>
            <person name="Zhu Q."/>
            <person name="Hou X."/>
            <person name="Zhao Y."/>
            <person name="Wei S."/>
            <person name="Liu H."/>
            <person name="Liu A."/>
        </authorList>
    </citation>
    <scope>NUCLEOTIDE SEQUENCE [LARGE SCALE GENOMIC DNA]</scope>
    <source>
        <strain evidence="3 4">17A</strain>
    </source>
</reference>
<keyword evidence="2" id="KW-0732">Signal</keyword>
<dbReference type="Pfam" id="PF13572">
    <property type="entry name" value="DUF4134"/>
    <property type="match status" value="1"/>
</dbReference>
<dbReference type="EMBL" id="JAINUY010000012">
    <property type="protein sequence ID" value="MBZ4037788.1"/>
    <property type="molecule type" value="Genomic_DNA"/>
</dbReference>
<comment type="caution">
    <text evidence="3">The sequence shown here is derived from an EMBL/GenBank/DDBJ whole genome shotgun (WGS) entry which is preliminary data.</text>
</comment>
<keyword evidence="1" id="KW-0472">Membrane</keyword>
<keyword evidence="1" id="KW-0812">Transmembrane</keyword>